<organism evidence="3 4">
    <name type="scientific">Catenaria anguillulae PL171</name>
    <dbReference type="NCBI Taxonomy" id="765915"/>
    <lineage>
        <taxon>Eukaryota</taxon>
        <taxon>Fungi</taxon>
        <taxon>Fungi incertae sedis</taxon>
        <taxon>Blastocladiomycota</taxon>
        <taxon>Blastocladiomycetes</taxon>
        <taxon>Blastocladiales</taxon>
        <taxon>Catenariaceae</taxon>
        <taxon>Catenaria</taxon>
    </lineage>
</organism>
<gene>
    <name evidence="3" type="ORF">BCR44DRAFT_1500006</name>
</gene>
<evidence type="ECO:0000256" key="1">
    <source>
        <dbReference type="SAM" id="MobiDB-lite"/>
    </source>
</evidence>
<dbReference type="AlphaFoldDB" id="A0A1Y2HMV7"/>
<evidence type="ECO:0000313" key="3">
    <source>
        <dbReference type="EMBL" id="ORZ35131.1"/>
    </source>
</evidence>
<keyword evidence="2" id="KW-0812">Transmembrane</keyword>
<feature type="transmembrane region" description="Helical" evidence="2">
    <location>
        <begin position="422"/>
        <end position="442"/>
    </location>
</feature>
<keyword evidence="4" id="KW-1185">Reference proteome</keyword>
<keyword evidence="2" id="KW-0472">Membrane</keyword>
<evidence type="ECO:0000313" key="4">
    <source>
        <dbReference type="Proteomes" id="UP000193411"/>
    </source>
</evidence>
<comment type="caution">
    <text evidence="3">The sequence shown here is derived from an EMBL/GenBank/DDBJ whole genome shotgun (WGS) entry which is preliminary data.</text>
</comment>
<feature type="transmembrane region" description="Helical" evidence="2">
    <location>
        <begin position="383"/>
        <end position="402"/>
    </location>
</feature>
<feature type="region of interest" description="Disordered" evidence="1">
    <location>
        <begin position="524"/>
        <end position="550"/>
    </location>
</feature>
<protein>
    <recommendedName>
        <fullName evidence="5">Transmembrane protein</fullName>
    </recommendedName>
</protein>
<dbReference type="Proteomes" id="UP000193411">
    <property type="component" value="Unassembled WGS sequence"/>
</dbReference>
<name>A0A1Y2HMV7_9FUNG</name>
<feature type="transmembrane region" description="Helical" evidence="2">
    <location>
        <begin position="463"/>
        <end position="489"/>
    </location>
</feature>
<reference evidence="3 4" key="1">
    <citation type="submission" date="2016-07" db="EMBL/GenBank/DDBJ databases">
        <title>Pervasive Adenine N6-methylation of Active Genes in Fungi.</title>
        <authorList>
            <consortium name="DOE Joint Genome Institute"/>
            <person name="Mondo S.J."/>
            <person name="Dannebaum R.O."/>
            <person name="Kuo R.C."/>
            <person name="Labutti K."/>
            <person name="Haridas S."/>
            <person name="Kuo A."/>
            <person name="Salamov A."/>
            <person name="Ahrendt S.R."/>
            <person name="Lipzen A."/>
            <person name="Sullivan W."/>
            <person name="Andreopoulos W.B."/>
            <person name="Clum A."/>
            <person name="Lindquist E."/>
            <person name="Daum C."/>
            <person name="Ramamoorthy G.K."/>
            <person name="Gryganskyi A."/>
            <person name="Culley D."/>
            <person name="Magnuson J.K."/>
            <person name="James T.Y."/>
            <person name="O'Malley M.A."/>
            <person name="Stajich J.E."/>
            <person name="Spatafora J.W."/>
            <person name="Visel A."/>
            <person name="Grigoriev I.V."/>
        </authorList>
    </citation>
    <scope>NUCLEOTIDE SEQUENCE [LARGE SCALE GENOMIC DNA]</scope>
    <source>
        <strain evidence="3 4">PL171</strain>
    </source>
</reference>
<evidence type="ECO:0008006" key="5">
    <source>
        <dbReference type="Google" id="ProtNLM"/>
    </source>
</evidence>
<keyword evidence="2" id="KW-1133">Transmembrane helix</keyword>
<sequence>MHTILMYFDPNSAYSLQPIWTDPLRCSRRLNLSHPWSTPPSSLCPGDGNDDSKNGEDELIISPSRRHARVASSSSSAPALASQSPATRSSKLFASAIDLLASSPKTTKSKRHNSPLLIALLAEDDGDLSSSSRSIGPLLHACFAANTHRSSPLGWHILAQWYLYREEFILRRNNAYTRIVRRPFVTNFFGDVLCIDQNEKLQAYRYHAYQLAVNQFGLWHRVTCDRGTENVLVIHGQNHHARLHEVPYVIDNPGRESARVDPSTSNTRAEYQWRFLNQGATRPMLLTLDTMFANHDFDLGNDVHKFCVATAACSIANVLIDRLFGQLVNRRIDRVGRPKHVMKNQFNTMPLIPGSLLDTGAVAAEVQSMAHHSLDQDSTFRRLFLVFVVLVFISVITLLWSVADTILPLTLQTQVTSYTVTLGNIASATLVNLTHVILLLYAMSIQYQETRSPTLLVKPALMWWTGAMFGLACLGNTVAVGLCAIDPLFDPQWGLSNLMIGVQTHAFTTLLEYYCKRPKVRTSVSTSDTSLDPASDQMKKKPHVEKTGSR</sequence>
<proteinExistence type="predicted"/>
<evidence type="ECO:0000256" key="2">
    <source>
        <dbReference type="SAM" id="Phobius"/>
    </source>
</evidence>
<feature type="region of interest" description="Disordered" evidence="1">
    <location>
        <begin position="37"/>
        <end position="57"/>
    </location>
</feature>
<accession>A0A1Y2HMV7</accession>
<dbReference type="EMBL" id="MCFL01000024">
    <property type="protein sequence ID" value="ORZ35131.1"/>
    <property type="molecule type" value="Genomic_DNA"/>
</dbReference>